<dbReference type="EMBL" id="JACHVA010000140">
    <property type="protein sequence ID" value="MBC2604224.1"/>
    <property type="molecule type" value="Genomic_DNA"/>
</dbReference>
<dbReference type="PROSITE" id="PS50994">
    <property type="entry name" value="INTEGRASE"/>
    <property type="match status" value="1"/>
</dbReference>
<organism evidence="3 4">
    <name type="scientific">Puniceicoccus vermicola</name>
    <dbReference type="NCBI Taxonomy" id="388746"/>
    <lineage>
        <taxon>Bacteria</taxon>
        <taxon>Pseudomonadati</taxon>
        <taxon>Verrucomicrobiota</taxon>
        <taxon>Opitutia</taxon>
        <taxon>Puniceicoccales</taxon>
        <taxon>Puniceicoccaceae</taxon>
        <taxon>Puniceicoccus</taxon>
    </lineage>
</organism>
<evidence type="ECO:0000313" key="4">
    <source>
        <dbReference type="Proteomes" id="UP000525652"/>
    </source>
</evidence>
<name>A0A7X1B2H1_9BACT</name>
<reference evidence="3 4" key="1">
    <citation type="submission" date="2020-07" db="EMBL/GenBank/DDBJ databases">
        <authorList>
            <person name="Feng X."/>
        </authorList>
    </citation>
    <scope>NUCLEOTIDE SEQUENCE [LARGE SCALE GENOMIC DNA]</scope>
    <source>
        <strain evidence="3 4">JCM14086</strain>
    </source>
</reference>
<gene>
    <name evidence="3" type="ORF">H5P30_20785</name>
</gene>
<dbReference type="GO" id="GO:0015074">
    <property type="term" value="P:DNA integration"/>
    <property type="evidence" value="ECO:0007669"/>
    <property type="project" value="InterPro"/>
</dbReference>
<dbReference type="Pfam" id="PF00665">
    <property type="entry name" value="rve"/>
    <property type="match status" value="1"/>
</dbReference>
<evidence type="ECO:0000259" key="2">
    <source>
        <dbReference type="PROSITE" id="PS50994"/>
    </source>
</evidence>
<dbReference type="Proteomes" id="UP000525652">
    <property type="component" value="Unassembled WGS sequence"/>
</dbReference>
<evidence type="ECO:0000313" key="3">
    <source>
        <dbReference type="EMBL" id="MBC2604224.1"/>
    </source>
</evidence>
<dbReference type="InterPro" id="IPR036397">
    <property type="entry name" value="RNaseH_sf"/>
</dbReference>
<dbReference type="GO" id="GO:0003676">
    <property type="term" value="F:nucleic acid binding"/>
    <property type="evidence" value="ECO:0007669"/>
    <property type="project" value="InterPro"/>
</dbReference>
<feature type="region of interest" description="Disordered" evidence="1">
    <location>
        <begin position="312"/>
        <end position="339"/>
    </location>
</feature>
<protein>
    <submittedName>
        <fullName evidence="3">IS3 family transposase</fullName>
    </submittedName>
</protein>
<dbReference type="InterPro" id="IPR012337">
    <property type="entry name" value="RNaseH-like_sf"/>
</dbReference>
<sequence length="339" mass="39717">SRQNYYKRRMERRGKEMETEAVVDWVNRERAVQPQLGGLKLHHRMKEQEVPFQLGRDRFFDLLREKDLLVKPEPSTPRTTQWKEYLPVFPNIVAERPAEAPEEVWLCDLTYIATDEGFQYLFLISDQFSRKIVGYHLSDTMETTDALEALRKACGSLTPGKKPRHHSDRGCQYCSHKYVNELHNRGISVSMTEVNHCYENSQAERLNGILKQEYGLGRKLPSKAMAAKMVEHAIECFNTIRPHRALEMNYPERVHRRPAPVTKWSGFRTWFTEKVQEMVYTFSCRFAILQSSAFEVRRSKFAISALPLQHPRRNGYRRSSTTRTAPRRNRLPTKPRGSD</sequence>
<feature type="non-terminal residue" evidence="3">
    <location>
        <position position="1"/>
    </location>
</feature>
<dbReference type="RefSeq" id="WP_185694840.1">
    <property type="nucleotide sequence ID" value="NZ_JACHVA010000140.1"/>
</dbReference>
<dbReference type="AlphaFoldDB" id="A0A7X1B2H1"/>
<dbReference type="InterPro" id="IPR050900">
    <property type="entry name" value="Transposase_IS3/IS150/IS904"/>
</dbReference>
<proteinExistence type="predicted"/>
<dbReference type="InterPro" id="IPR001584">
    <property type="entry name" value="Integrase_cat-core"/>
</dbReference>
<dbReference type="PANTHER" id="PTHR46889:SF5">
    <property type="entry name" value="INTEGRASE PROTEIN"/>
    <property type="match status" value="1"/>
</dbReference>
<dbReference type="NCBIfam" id="NF033516">
    <property type="entry name" value="transpos_IS3"/>
    <property type="match status" value="1"/>
</dbReference>
<comment type="caution">
    <text evidence="3">The sequence shown here is derived from an EMBL/GenBank/DDBJ whole genome shotgun (WGS) entry which is preliminary data.</text>
</comment>
<accession>A0A7X1B2H1</accession>
<dbReference type="SUPFAM" id="SSF53098">
    <property type="entry name" value="Ribonuclease H-like"/>
    <property type="match status" value="1"/>
</dbReference>
<dbReference type="PANTHER" id="PTHR46889">
    <property type="entry name" value="TRANSPOSASE INSF FOR INSERTION SEQUENCE IS3B-RELATED"/>
    <property type="match status" value="1"/>
</dbReference>
<dbReference type="Gene3D" id="3.30.420.10">
    <property type="entry name" value="Ribonuclease H-like superfamily/Ribonuclease H"/>
    <property type="match status" value="1"/>
</dbReference>
<feature type="domain" description="Integrase catalytic" evidence="2">
    <location>
        <begin position="97"/>
        <end position="258"/>
    </location>
</feature>
<evidence type="ECO:0000256" key="1">
    <source>
        <dbReference type="SAM" id="MobiDB-lite"/>
    </source>
</evidence>
<keyword evidence="4" id="KW-1185">Reference proteome</keyword>
<dbReference type="InterPro" id="IPR048020">
    <property type="entry name" value="Transpos_IS3"/>
</dbReference>